<dbReference type="Gene3D" id="3.40.640.10">
    <property type="entry name" value="Type I PLP-dependent aspartate aminotransferase-like (Major domain)"/>
    <property type="match status" value="1"/>
</dbReference>
<reference evidence="4 5" key="1">
    <citation type="submission" date="2017-08" db="EMBL/GenBank/DDBJ databases">
        <title>Infants hospitalized years apart are colonized by the same room-sourced microbial strains.</title>
        <authorList>
            <person name="Brooks B."/>
            <person name="Olm M.R."/>
            <person name="Firek B.A."/>
            <person name="Baker R."/>
            <person name="Thomas B.C."/>
            <person name="Morowitz M.J."/>
            <person name="Banfield J.F."/>
        </authorList>
    </citation>
    <scope>NUCLEOTIDE SEQUENCE [LARGE SCALE GENOMIC DNA]</scope>
    <source>
        <strain evidence="4">S2_005_002_R2_34</strain>
    </source>
</reference>
<name>A0A2W5N2I7_RHOSU</name>
<dbReference type="InterPro" id="IPR015421">
    <property type="entry name" value="PyrdxlP-dep_Trfase_major"/>
</dbReference>
<dbReference type="Pfam" id="PF00202">
    <property type="entry name" value="Aminotran_3"/>
    <property type="match status" value="1"/>
</dbReference>
<dbReference type="GO" id="GO:0008483">
    <property type="term" value="F:transaminase activity"/>
    <property type="evidence" value="ECO:0007669"/>
    <property type="project" value="UniProtKB-KW"/>
</dbReference>
<sequence length="441" mass="46172">MTRPDPKSLAEALEAARGAYAARNPRSAELHAAARATMPGGNTRTALHFAPFPLYVARSAGARITDVDGHDHLDALTEYTAGLYGHGHPVVVAAVRETLEAGVSNGAPGAADVTLARLIAERFPSVEHLRFCNSGTEANLYALTLARIATGRGAVMAFEGAYHGGVLNFGGGATMRAAMDWRVERFNDPAIGDRIRAAGDGLAAVIVEPIMTNAGCIPAEPAFLEALREACDATGALLVFDEIVTSRHGPAGAQGLYGVRPDLTTLGKYLGGGFSFGAFGGPAELMARFDPFRPDGLPHAGTFNNNVFSMRVGAAALGQVFTPARAETLFMAGEGLRDELNGICAGLDVPVRFTGRGSVMAAHFTDRPIRSPRDLPEQTDARALLHLDLIEAGLYAAPRGQFALSLAMEAADVAGIVATIGAALDRRRALYRQGAGLSAWA</sequence>
<comment type="similarity">
    <text evidence="3">Belongs to the class-III pyridoxal-phosphate-dependent aminotransferase family.</text>
</comment>
<evidence type="ECO:0000256" key="1">
    <source>
        <dbReference type="ARBA" id="ARBA00001933"/>
    </source>
</evidence>
<accession>A0A2W5N2I7</accession>
<dbReference type="EMBL" id="QFPW01000017">
    <property type="protein sequence ID" value="PZQ47294.1"/>
    <property type="molecule type" value="Genomic_DNA"/>
</dbReference>
<dbReference type="GO" id="GO:0030170">
    <property type="term" value="F:pyridoxal phosphate binding"/>
    <property type="evidence" value="ECO:0007669"/>
    <property type="project" value="InterPro"/>
</dbReference>
<proteinExistence type="inferred from homology"/>
<dbReference type="Gene3D" id="3.90.1150.10">
    <property type="entry name" value="Aspartate Aminotransferase, domain 1"/>
    <property type="match status" value="1"/>
</dbReference>
<dbReference type="InterPro" id="IPR015424">
    <property type="entry name" value="PyrdxlP-dep_Trfase"/>
</dbReference>
<dbReference type="PANTHER" id="PTHR43713:SF3">
    <property type="entry name" value="GLUTAMATE-1-SEMIALDEHYDE 2,1-AMINOMUTASE 1, CHLOROPLASTIC-RELATED"/>
    <property type="match status" value="1"/>
</dbReference>
<dbReference type="InterPro" id="IPR015422">
    <property type="entry name" value="PyrdxlP-dep_Trfase_small"/>
</dbReference>
<dbReference type="AlphaFoldDB" id="A0A2W5N2I7"/>
<comment type="caution">
    <text evidence="4">The sequence shown here is derived from an EMBL/GenBank/DDBJ whole genome shotgun (WGS) entry which is preliminary data.</text>
</comment>
<dbReference type="SUPFAM" id="SSF53383">
    <property type="entry name" value="PLP-dependent transferases"/>
    <property type="match status" value="1"/>
</dbReference>
<keyword evidence="4" id="KW-0032">Aminotransferase</keyword>
<evidence type="ECO:0000313" key="5">
    <source>
        <dbReference type="Proteomes" id="UP000249185"/>
    </source>
</evidence>
<dbReference type="InterPro" id="IPR005814">
    <property type="entry name" value="Aminotrans_3"/>
</dbReference>
<gene>
    <name evidence="4" type="ORF">DI556_17635</name>
</gene>
<evidence type="ECO:0000313" key="4">
    <source>
        <dbReference type="EMBL" id="PZQ47294.1"/>
    </source>
</evidence>
<dbReference type="PANTHER" id="PTHR43713">
    <property type="entry name" value="GLUTAMATE-1-SEMIALDEHYDE 2,1-AMINOMUTASE"/>
    <property type="match status" value="1"/>
</dbReference>
<keyword evidence="2 3" id="KW-0663">Pyridoxal phosphate</keyword>
<protein>
    <submittedName>
        <fullName evidence="4">Aspartate aminotransferase family protein</fullName>
    </submittedName>
</protein>
<dbReference type="Proteomes" id="UP000249185">
    <property type="component" value="Unassembled WGS sequence"/>
</dbReference>
<keyword evidence="4" id="KW-0808">Transferase</keyword>
<evidence type="ECO:0000256" key="3">
    <source>
        <dbReference type="RuleBase" id="RU003560"/>
    </source>
</evidence>
<organism evidence="4 5">
    <name type="scientific">Rhodovulum sulfidophilum</name>
    <name type="common">Rhodobacter sulfidophilus</name>
    <dbReference type="NCBI Taxonomy" id="35806"/>
    <lineage>
        <taxon>Bacteria</taxon>
        <taxon>Pseudomonadati</taxon>
        <taxon>Pseudomonadota</taxon>
        <taxon>Alphaproteobacteria</taxon>
        <taxon>Rhodobacterales</taxon>
        <taxon>Paracoccaceae</taxon>
        <taxon>Rhodovulum</taxon>
    </lineage>
</organism>
<comment type="cofactor">
    <cofactor evidence="1">
        <name>pyridoxal 5'-phosphate</name>
        <dbReference type="ChEBI" id="CHEBI:597326"/>
    </cofactor>
</comment>
<evidence type="ECO:0000256" key="2">
    <source>
        <dbReference type="ARBA" id="ARBA00022898"/>
    </source>
</evidence>